<feature type="transmembrane region" description="Helical" evidence="2">
    <location>
        <begin position="9"/>
        <end position="28"/>
    </location>
</feature>
<gene>
    <name evidence="4" type="ORF">DFK10_06430</name>
</gene>
<dbReference type="PROSITE" id="PS51782">
    <property type="entry name" value="LYSM"/>
    <property type="match status" value="1"/>
</dbReference>
<evidence type="ECO:0000259" key="3">
    <source>
        <dbReference type="PROSITE" id="PS51782"/>
    </source>
</evidence>
<dbReference type="AlphaFoldDB" id="A0A2V1P527"/>
<sequence>MGIHVNDKLLIFGGAGVAVAAIAGAFLLRPLPDPQGQANAPESAPVSAPADTAASPEAGASDASAPPAAAPVEPEGPRLAQLAVEADGMSLIFGLASPGAEVAIEVDGETVDVVAADATGSFQSYPALGYSDSPRMLAFVEDPDGVARRSPERYVINANPAPLPDPGTALAEAATQAEPGPSEAPEAAEDVTIAAVNEPATSTTERAPVERDDDAAGQAAPTIEAEVPDSPTEPEAGSVPTIPETQPAPDTPPEATGPVLAVGEDGVRVVQPGRAPDTPPEVMSSVALDTITYDPEGEVVLAGRASGAGFVRVYVDNQPVGTLPVDADGRWRTDLPQVDTGVYTLRIDEVDAEGEVVSRIESPFRREDPETVAAVMAEETADPDFTVATRTIQPGNTLWAIAEERYGAGILYVEVYEANRDRIRDPDLIYPGQVFTLPEVAQ</sequence>
<evidence type="ECO:0000313" key="4">
    <source>
        <dbReference type="EMBL" id="PWG17525.1"/>
    </source>
</evidence>
<feature type="region of interest" description="Disordered" evidence="1">
    <location>
        <begin position="159"/>
        <end position="259"/>
    </location>
</feature>
<dbReference type="InterPro" id="IPR013783">
    <property type="entry name" value="Ig-like_fold"/>
</dbReference>
<feature type="region of interest" description="Disordered" evidence="1">
    <location>
        <begin position="34"/>
        <end position="74"/>
    </location>
</feature>
<keyword evidence="2" id="KW-0812">Transmembrane</keyword>
<evidence type="ECO:0000256" key="1">
    <source>
        <dbReference type="SAM" id="MobiDB-lite"/>
    </source>
</evidence>
<dbReference type="Pfam" id="PF01476">
    <property type="entry name" value="LysM"/>
    <property type="match status" value="1"/>
</dbReference>
<proteinExistence type="predicted"/>
<evidence type="ECO:0000256" key="2">
    <source>
        <dbReference type="SAM" id="Phobius"/>
    </source>
</evidence>
<dbReference type="InterPro" id="IPR018392">
    <property type="entry name" value="LysM"/>
</dbReference>
<organism evidence="4 5">
    <name type="scientific">Salibaculum griseiflavum</name>
    <dbReference type="NCBI Taxonomy" id="1914409"/>
    <lineage>
        <taxon>Bacteria</taxon>
        <taxon>Pseudomonadati</taxon>
        <taxon>Pseudomonadota</taxon>
        <taxon>Alphaproteobacteria</taxon>
        <taxon>Rhodobacterales</taxon>
        <taxon>Roseobacteraceae</taxon>
        <taxon>Salibaculum</taxon>
    </lineage>
</organism>
<dbReference type="InterPro" id="IPR052196">
    <property type="entry name" value="Bact_Kbp"/>
</dbReference>
<name>A0A2V1P527_9RHOB</name>
<protein>
    <recommendedName>
        <fullName evidence="3">LysM domain-containing protein</fullName>
    </recommendedName>
</protein>
<comment type="caution">
    <text evidence="4">The sequence shown here is derived from an EMBL/GenBank/DDBJ whole genome shotgun (WGS) entry which is preliminary data.</text>
</comment>
<feature type="compositionally biased region" description="Low complexity" evidence="1">
    <location>
        <begin position="53"/>
        <end position="73"/>
    </location>
</feature>
<feature type="domain" description="LysM" evidence="3">
    <location>
        <begin position="388"/>
        <end position="437"/>
    </location>
</feature>
<dbReference type="PANTHER" id="PTHR34700:SF4">
    <property type="entry name" value="PHAGE-LIKE ELEMENT PBSX PROTEIN XKDP"/>
    <property type="match status" value="1"/>
</dbReference>
<dbReference type="Gene3D" id="2.60.40.10">
    <property type="entry name" value="Immunoglobulins"/>
    <property type="match status" value="1"/>
</dbReference>
<dbReference type="EMBL" id="QETF01000005">
    <property type="protein sequence ID" value="PWG17525.1"/>
    <property type="molecule type" value="Genomic_DNA"/>
</dbReference>
<dbReference type="PANTHER" id="PTHR34700">
    <property type="entry name" value="POTASSIUM BINDING PROTEIN KBP"/>
    <property type="match status" value="1"/>
</dbReference>
<accession>A0A2V1P527</accession>
<keyword evidence="2" id="KW-0472">Membrane</keyword>
<evidence type="ECO:0000313" key="5">
    <source>
        <dbReference type="Proteomes" id="UP000245293"/>
    </source>
</evidence>
<reference evidence="5" key="1">
    <citation type="submission" date="2018-05" db="EMBL/GenBank/DDBJ databases">
        <authorList>
            <person name="Du Z."/>
            <person name="Wang X."/>
        </authorList>
    </citation>
    <scope>NUCLEOTIDE SEQUENCE [LARGE SCALE GENOMIC DNA]</scope>
    <source>
        <strain evidence="5">WDS4C29</strain>
    </source>
</reference>
<dbReference type="InterPro" id="IPR036779">
    <property type="entry name" value="LysM_dom_sf"/>
</dbReference>
<dbReference type="CDD" id="cd00118">
    <property type="entry name" value="LysM"/>
    <property type="match status" value="1"/>
</dbReference>
<keyword evidence="5" id="KW-1185">Reference proteome</keyword>
<keyword evidence="2" id="KW-1133">Transmembrane helix</keyword>
<dbReference type="OrthoDB" id="370541at2"/>
<dbReference type="SMART" id="SM00257">
    <property type="entry name" value="LysM"/>
    <property type="match status" value="1"/>
</dbReference>
<dbReference type="Proteomes" id="UP000245293">
    <property type="component" value="Unassembled WGS sequence"/>
</dbReference>
<dbReference type="Gene3D" id="3.10.350.10">
    <property type="entry name" value="LysM domain"/>
    <property type="match status" value="1"/>
</dbReference>